<dbReference type="GO" id="GO:0009279">
    <property type="term" value="C:cell outer membrane"/>
    <property type="evidence" value="ECO:0007669"/>
    <property type="project" value="UniProtKB-SubCell"/>
</dbReference>
<keyword evidence="4 8" id="KW-0812">Transmembrane</keyword>
<comment type="subcellular location">
    <subcellularLocation>
        <location evidence="1 8">Cell outer membrane</location>
        <topology evidence="1 8">Multi-pass membrane protein</topology>
    </subcellularLocation>
</comment>
<keyword evidence="5 9" id="KW-0732">Signal</keyword>
<dbReference type="SUPFAM" id="SSF56935">
    <property type="entry name" value="Porins"/>
    <property type="match status" value="1"/>
</dbReference>
<dbReference type="InterPro" id="IPR039426">
    <property type="entry name" value="TonB-dep_rcpt-like"/>
</dbReference>
<feature type="signal peptide" evidence="9">
    <location>
        <begin position="1"/>
        <end position="21"/>
    </location>
</feature>
<keyword evidence="7 8" id="KW-0998">Cell outer membrane</keyword>
<dbReference type="PANTHER" id="PTHR30069">
    <property type="entry name" value="TONB-DEPENDENT OUTER MEMBRANE RECEPTOR"/>
    <property type="match status" value="1"/>
</dbReference>
<proteinExistence type="inferred from homology"/>
<evidence type="ECO:0000259" key="10">
    <source>
        <dbReference type="Pfam" id="PF07715"/>
    </source>
</evidence>
<dbReference type="PROSITE" id="PS52016">
    <property type="entry name" value="TONB_DEPENDENT_REC_3"/>
    <property type="match status" value="1"/>
</dbReference>
<evidence type="ECO:0000256" key="4">
    <source>
        <dbReference type="ARBA" id="ARBA00022692"/>
    </source>
</evidence>
<evidence type="ECO:0000256" key="6">
    <source>
        <dbReference type="ARBA" id="ARBA00023136"/>
    </source>
</evidence>
<name>A0A212IWM3_9BACT</name>
<dbReference type="InterPro" id="IPR036942">
    <property type="entry name" value="Beta-barrel_TonB_sf"/>
</dbReference>
<feature type="domain" description="TonB-dependent receptor plug" evidence="10">
    <location>
        <begin position="46"/>
        <end position="139"/>
    </location>
</feature>
<evidence type="ECO:0000256" key="1">
    <source>
        <dbReference type="ARBA" id="ARBA00004571"/>
    </source>
</evidence>
<evidence type="ECO:0000256" key="5">
    <source>
        <dbReference type="ARBA" id="ARBA00022729"/>
    </source>
</evidence>
<evidence type="ECO:0000313" key="11">
    <source>
        <dbReference type="EMBL" id="SBV91570.1"/>
    </source>
</evidence>
<dbReference type="RefSeq" id="WP_296946231.1">
    <property type="nucleotide sequence ID" value="NZ_LT599021.1"/>
</dbReference>
<dbReference type="GO" id="GO:0015344">
    <property type="term" value="F:siderophore uptake transmembrane transporter activity"/>
    <property type="evidence" value="ECO:0007669"/>
    <property type="project" value="TreeGrafter"/>
</dbReference>
<sequence length="668" mass="76209">MRTFLFSLIFLFVVGCMHMQAQINDSINAKKLSEIEISAQIKPSVSRSTTPLQVIDNTEILQRGIQTVSDAVRQFNGIVLKDYGGIGGLKTIAIRGMGTEHTAVSYDGIMVSNMQSGQVDIGRFSLDNISMISLNIGQSDNIFQTARSFASVGVLNLETVTPQFTTKNYKGYVKIATGSFGLFNPVLDYAHKINNKFILSANGSWQRADGQYPFSMLNGKTPYHNKRKNSDVDIYRTEVNLYNDFGSLGKLKTKIYYFDSKRGLPDAVDFQNDYHVERLWNKNFFIQTVYNKSLGQNFEYKSQAKYDYNYTRYRDLYDAYENGKRVDIYKQQEVYWSNAILYKVNKNINLSLVEDLSYNKLFDETTKFGGEASRPKRYSSLSAFAAKYTTDRFTVTTSFLATYISEKTSSEQNNKTYKKISPAVSLSFVPIKDYNQFRLRASYKDIFRIPTFTEAFYTRSLSQVKPESAKQLNAGMTWIGSVTSEKSNYVSVSLDGYYNRIKDKIIIQPSTFYPYTTNLGKVEITGIDAKVACGFDFSSTMGIDLSGSYSYMKAIDITNPKEDVYKNQIIYTPKHSGAASAVLKNQWVNFSYSVIITGERYFWHQNIAKYKMDSYSEHTISINKQLKIKSSELLLQATLLNVWDKQYQVIKNYPMPGRSFSITATLKY</sequence>
<dbReference type="Gene3D" id="2.40.170.20">
    <property type="entry name" value="TonB-dependent receptor, beta-barrel domain"/>
    <property type="match status" value="1"/>
</dbReference>
<dbReference type="InterPro" id="IPR012910">
    <property type="entry name" value="Plug_dom"/>
</dbReference>
<dbReference type="EMBL" id="FLUL01000001">
    <property type="protein sequence ID" value="SBV91570.1"/>
    <property type="molecule type" value="Genomic_DNA"/>
</dbReference>
<dbReference type="GO" id="GO:0044718">
    <property type="term" value="P:siderophore transmembrane transport"/>
    <property type="evidence" value="ECO:0007669"/>
    <property type="project" value="TreeGrafter"/>
</dbReference>
<dbReference type="InterPro" id="IPR037066">
    <property type="entry name" value="Plug_dom_sf"/>
</dbReference>
<evidence type="ECO:0000256" key="7">
    <source>
        <dbReference type="ARBA" id="ARBA00023237"/>
    </source>
</evidence>
<protein>
    <recommendedName>
        <fullName evidence="10">TonB-dependent receptor plug domain-containing protein</fullName>
    </recommendedName>
</protein>
<accession>A0A212IWM3</accession>
<evidence type="ECO:0000256" key="8">
    <source>
        <dbReference type="PROSITE-ProRule" id="PRU01360"/>
    </source>
</evidence>
<comment type="similarity">
    <text evidence="8">Belongs to the TonB-dependent receptor family.</text>
</comment>
<dbReference type="PANTHER" id="PTHR30069:SF29">
    <property type="entry name" value="HEMOGLOBIN AND HEMOGLOBIN-HAPTOGLOBIN-BINDING PROTEIN 1-RELATED"/>
    <property type="match status" value="1"/>
</dbReference>
<dbReference type="Gene3D" id="2.170.130.10">
    <property type="entry name" value="TonB-dependent receptor, plug domain"/>
    <property type="match status" value="1"/>
</dbReference>
<keyword evidence="2 8" id="KW-0813">Transport</keyword>
<dbReference type="Pfam" id="PF07715">
    <property type="entry name" value="Plug"/>
    <property type="match status" value="1"/>
</dbReference>
<evidence type="ECO:0000256" key="9">
    <source>
        <dbReference type="SAM" id="SignalP"/>
    </source>
</evidence>
<evidence type="ECO:0000256" key="3">
    <source>
        <dbReference type="ARBA" id="ARBA00022452"/>
    </source>
</evidence>
<reference evidence="11" key="1">
    <citation type="submission" date="2016-04" db="EMBL/GenBank/DDBJ databases">
        <authorList>
            <person name="Evans L.H."/>
            <person name="Alamgir A."/>
            <person name="Owens N."/>
            <person name="Weber N.D."/>
            <person name="Virtaneva K."/>
            <person name="Barbian K."/>
            <person name="Babar A."/>
            <person name="Rosenke K."/>
        </authorList>
    </citation>
    <scope>NUCLEOTIDE SEQUENCE</scope>
    <source>
        <strain evidence="11">86-2</strain>
    </source>
</reference>
<evidence type="ECO:0000256" key="2">
    <source>
        <dbReference type="ARBA" id="ARBA00022448"/>
    </source>
</evidence>
<dbReference type="AlphaFoldDB" id="A0A212IWM3"/>
<gene>
    <name evidence="11" type="ORF">KL86DYS2_10208</name>
</gene>
<keyword evidence="6 8" id="KW-0472">Membrane</keyword>
<dbReference type="PROSITE" id="PS51257">
    <property type="entry name" value="PROKAR_LIPOPROTEIN"/>
    <property type="match status" value="1"/>
</dbReference>
<keyword evidence="3 8" id="KW-1134">Transmembrane beta strand</keyword>
<organism evidence="11">
    <name type="scientific">uncultured Dysgonomonas sp</name>
    <dbReference type="NCBI Taxonomy" id="206096"/>
    <lineage>
        <taxon>Bacteria</taxon>
        <taxon>Pseudomonadati</taxon>
        <taxon>Bacteroidota</taxon>
        <taxon>Bacteroidia</taxon>
        <taxon>Bacteroidales</taxon>
        <taxon>Dysgonomonadaceae</taxon>
        <taxon>Dysgonomonas</taxon>
        <taxon>environmental samples</taxon>
    </lineage>
</organism>
<feature type="chain" id="PRO_5013007574" description="TonB-dependent receptor plug domain-containing protein" evidence="9">
    <location>
        <begin position="22"/>
        <end position="668"/>
    </location>
</feature>